<evidence type="ECO:0000256" key="1">
    <source>
        <dbReference type="SAM" id="MobiDB-lite"/>
    </source>
</evidence>
<sequence length="347" mass="34818">AGGLGGGSGGGVPGGRLGDTYRALPDAPRAKDRKGVAGIDVDGDGVADLGLDGKPLPDARLVEFDGLRGVDVDGDGRPDIGVDGEILRNAPIVQGADGTIGIDVNGDGEPDVGISGQVLPDAPIVTKDGVRGIDLNGDGIPDLGMDRKPLPDATLVELDGIKGVDVNGDGRPDIGTNGEILQFAPMVSTPDGMTGVDVNGDGKPDIAQLGGLTVAVPRGIESIGRTDLPMSTQPAQLATAPTTSLTSAGLGGSQVRHAPAYDDAPTVLTSLGSALAPGPRPVTGDVGRVEGQPAWLAGQPVPHGTLGAEPDTAPHRSALAADRDLWNDDHGLASALGRPSHGDEWED</sequence>
<evidence type="ECO:0008006" key="4">
    <source>
        <dbReference type="Google" id="ProtNLM"/>
    </source>
</evidence>
<feature type="non-terminal residue" evidence="2">
    <location>
        <position position="1"/>
    </location>
</feature>
<keyword evidence="3" id="KW-1185">Reference proteome</keyword>
<comment type="caution">
    <text evidence="2">The sequence shown here is derived from an EMBL/GenBank/DDBJ whole genome shotgun (WGS) entry which is preliminary data.</text>
</comment>
<dbReference type="InterPro" id="IPR028994">
    <property type="entry name" value="Integrin_alpha_N"/>
</dbReference>
<organism evidence="2 3">
    <name type="scientific">Micromonospora echinofusca</name>
    <dbReference type="NCBI Taxonomy" id="47858"/>
    <lineage>
        <taxon>Bacteria</taxon>
        <taxon>Bacillati</taxon>
        <taxon>Actinomycetota</taxon>
        <taxon>Actinomycetes</taxon>
        <taxon>Micromonosporales</taxon>
        <taxon>Micromonosporaceae</taxon>
        <taxon>Micromonospora</taxon>
    </lineage>
</organism>
<feature type="region of interest" description="Disordered" evidence="1">
    <location>
        <begin position="1"/>
        <end position="38"/>
    </location>
</feature>
<proteinExistence type="predicted"/>
<evidence type="ECO:0000313" key="2">
    <source>
        <dbReference type="EMBL" id="MBO4209044.1"/>
    </source>
</evidence>
<dbReference type="SUPFAM" id="SSF69318">
    <property type="entry name" value="Integrin alpha N-terminal domain"/>
    <property type="match status" value="1"/>
</dbReference>
<reference evidence="2 3" key="1">
    <citation type="submission" date="2019-12" db="EMBL/GenBank/DDBJ databases">
        <title>Whole genome sequencing of endophytic Actinobacterium Micromonospora sp. MPMI6T.</title>
        <authorList>
            <person name="Evv R."/>
            <person name="Podile A.R."/>
        </authorList>
    </citation>
    <scope>NUCLEOTIDE SEQUENCE [LARGE SCALE GENOMIC DNA]</scope>
    <source>
        <strain evidence="2 3">MPMI6</strain>
    </source>
</reference>
<protein>
    <recommendedName>
        <fullName evidence="4">FG-GAP repeat-containing protein</fullName>
    </recommendedName>
</protein>
<accession>A0ABS3VXE6</accession>
<feature type="compositionally biased region" description="Gly residues" evidence="1">
    <location>
        <begin position="1"/>
        <end position="17"/>
    </location>
</feature>
<dbReference type="Proteomes" id="UP000823521">
    <property type="component" value="Unassembled WGS sequence"/>
</dbReference>
<name>A0ABS3VXE6_MICEH</name>
<gene>
    <name evidence="2" type="ORF">GSF22_24025</name>
</gene>
<dbReference type="EMBL" id="WVUH01000255">
    <property type="protein sequence ID" value="MBO4209044.1"/>
    <property type="molecule type" value="Genomic_DNA"/>
</dbReference>
<evidence type="ECO:0000313" key="3">
    <source>
        <dbReference type="Proteomes" id="UP000823521"/>
    </source>
</evidence>